<evidence type="ECO:0000256" key="4">
    <source>
        <dbReference type="PROSITE-ProRule" id="PRU00473"/>
    </source>
</evidence>
<feature type="compositionally biased region" description="Low complexity" evidence="5">
    <location>
        <begin position="37"/>
        <end position="52"/>
    </location>
</feature>
<evidence type="ECO:0000256" key="6">
    <source>
        <dbReference type="SAM" id="SignalP"/>
    </source>
</evidence>
<feature type="signal peptide" evidence="6">
    <location>
        <begin position="1"/>
        <end position="29"/>
    </location>
</feature>
<feature type="region of interest" description="Disordered" evidence="5">
    <location>
        <begin position="27"/>
        <end position="58"/>
    </location>
</feature>
<dbReference type="AlphaFoldDB" id="A0A7X4GJA6"/>
<keyword evidence="2 4" id="KW-0472">Membrane</keyword>
<sequence length="211" mass="21982">MKGPAAIPARLLCTALLAVPLLLSGCEDAGRPEDAPSEAAAAEEPADASEASEASEDIVKKSIIRAEVDTGPTEAPRIEPEELIVPFPAKGAQPDAEALAIAERVLAAPAYLAGGPVTLRGHSDSRGSDAENLAASRRRAQAVRDFLVSKGVPAERITVVAMGEANPVAPNRLPDGSDDMEGRARNRRVEIAIDLPQVPPEKPQVPEKPAS</sequence>
<proteinExistence type="predicted"/>
<keyword evidence="9" id="KW-1185">Reference proteome</keyword>
<evidence type="ECO:0000259" key="7">
    <source>
        <dbReference type="PROSITE" id="PS51123"/>
    </source>
</evidence>
<dbReference type="PANTHER" id="PTHR30329:SF21">
    <property type="entry name" value="LIPOPROTEIN YIAD-RELATED"/>
    <property type="match status" value="1"/>
</dbReference>
<dbReference type="PROSITE" id="PS51123">
    <property type="entry name" value="OMPA_2"/>
    <property type="match status" value="1"/>
</dbReference>
<dbReference type="Gene3D" id="3.30.1330.60">
    <property type="entry name" value="OmpA-like domain"/>
    <property type="match status" value="1"/>
</dbReference>
<accession>A0A7X4GJA6</accession>
<feature type="chain" id="PRO_5031329613" evidence="6">
    <location>
        <begin position="30"/>
        <end position="211"/>
    </location>
</feature>
<keyword evidence="3" id="KW-0998">Cell outer membrane</keyword>
<feature type="domain" description="OmpA-like" evidence="7">
    <location>
        <begin position="74"/>
        <end position="197"/>
    </location>
</feature>
<dbReference type="GO" id="GO:0009279">
    <property type="term" value="C:cell outer membrane"/>
    <property type="evidence" value="ECO:0007669"/>
    <property type="project" value="UniProtKB-SubCell"/>
</dbReference>
<reference evidence="8 9" key="1">
    <citation type="submission" date="2019-12" db="EMBL/GenBank/DDBJ databases">
        <authorList>
            <person name="Feng G."/>
            <person name="Zhu H."/>
        </authorList>
    </citation>
    <scope>NUCLEOTIDE SEQUENCE [LARGE SCALE GENOMIC DNA]</scope>
    <source>
        <strain evidence="8 9">FGD1</strain>
    </source>
</reference>
<dbReference type="EMBL" id="WVTD01000010">
    <property type="protein sequence ID" value="MYL98807.1"/>
    <property type="molecule type" value="Genomic_DNA"/>
</dbReference>
<dbReference type="InterPro" id="IPR006665">
    <property type="entry name" value="OmpA-like"/>
</dbReference>
<evidence type="ECO:0000256" key="1">
    <source>
        <dbReference type="ARBA" id="ARBA00004442"/>
    </source>
</evidence>
<evidence type="ECO:0000313" key="9">
    <source>
        <dbReference type="Proteomes" id="UP000465810"/>
    </source>
</evidence>
<dbReference type="InterPro" id="IPR036737">
    <property type="entry name" value="OmpA-like_sf"/>
</dbReference>
<name>A0A7X4GJA6_9SPHN</name>
<feature type="compositionally biased region" description="Basic and acidic residues" evidence="5">
    <location>
        <begin position="180"/>
        <end position="191"/>
    </location>
</feature>
<dbReference type="SUPFAM" id="SSF103088">
    <property type="entry name" value="OmpA-like"/>
    <property type="match status" value="1"/>
</dbReference>
<comment type="subcellular location">
    <subcellularLocation>
        <location evidence="1">Cell outer membrane</location>
    </subcellularLocation>
</comment>
<evidence type="ECO:0000313" key="8">
    <source>
        <dbReference type="EMBL" id="MYL98807.1"/>
    </source>
</evidence>
<dbReference type="Pfam" id="PF00691">
    <property type="entry name" value="OmpA"/>
    <property type="match status" value="1"/>
</dbReference>
<comment type="caution">
    <text evidence="8">The sequence shown here is derived from an EMBL/GenBank/DDBJ whole genome shotgun (WGS) entry which is preliminary data.</text>
</comment>
<dbReference type="PRINTS" id="PR01021">
    <property type="entry name" value="OMPADOMAIN"/>
</dbReference>
<dbReference type="InterPro" id="IPR050330">
    <property type="entry name" value="Bact_OuterMem_StrucFunc"/>
</dbReference>
<dbReference type="CDD" id="cd07185">
    <property type="entry name" value="OmpA_C-like"/>
    <property type="match status" value="1"/>
</dbReference>
<organism evidence="8 9">
    <name type="scientific">Novosphingobium silvae</name>
    <dbReference type="NCBI Taxonomy" id="2692619"/>
    <lineage>
        <taxon>Bacteria</taxon>
        <taxon>Pseudomonadati</taxon>
        <taxon>Pseudomonadota</taxon>
        <taxon>Alphaproteobacteria</taxon>
        <taxon>Sphingomonadales</taxon>
        <taxon>Sphingomonadaceae</taxon>
        <taxon>Novosphingobium</taxon>
    </lineage>
</organism>
<keyword evidence="6" id="KW-0732">Signal</keyword>
<gene>
    <name evidence="8" type="ORF">GR702_13650</name>
</gene>
<dbReference type="PROSITE" id="PS51257">
    <property type="entry name" value="PROKAR_LIPOPROTEIN"/>
    <property type="match status" value="1"/>
</dbReference>
<feature type="region of interest" description="Disordered" evidence="5">
    <location>
        <begin position="167"/>
        <end position="211"/>
    </location>
</feature>
<dbReference type="PANTHER" id="PTHR30329">
    <property type="entry name" value="STATOR ELEMENT OF FLAGELLAR MOTOR COMPLEX"/>
    <property type="match status" value="1"/>
</dbReference>
<dbReference type="RefSeq" id="WP_160986450.1">
    <property type="nucleotide sequence ID" value="NZ_WVTD01000010.1"/>
</dbReference>
<evidence type="ECO:0000256" key="3">
    <source>
        <dbReference type="ARBA" id="ARBA00023237"/>
    </source>
</evidence>
<dbReference type="Proteomes" id="UP000465810">
    <property type="component" value="Unassembled WGS sequence"/>
</dbReference>
<evidence type="ECO:0000256" key="2">
    <source>
        <dbReference type="ARBA" id="ARBA00023136"/>
    </source>
</evidence>
<dbReference type="InterPro" id="IPR006664">
    <property type="entry name" value="OMP_bac"/>
</dbReference>
<protein>
    <submittedName>
        <fullName evidence="8">OmpA family protein</fullName>
    </submittedName>
</protein>
<evidence type="ECO:0000256" key="5">
    <source>
        <dbReference type="SAM" id="MobiDB-lite"/>
    </source>
</evidence>